<dbReference type="AlphaFoldDB" id="A0A844AU52"/>
<dbReference type="Pfam" id="PF00498">
    <property type="entry name" value="FHA"/>
    <property type="match status" value="1"/>
</dbReference>
<name>A0A844AU52_9BURK</name>
<comment type="caution">
    <text evidence="2">The sequence shown here is derived from an EMBL/GenBank/DDBJ whole genome shotgun (WGS) entry which is preliminary data.</text>
</comment>
<evidence type="ECO:0000313" key="2">
    <source>
        <dbReference type="EMBL" id="MRD45888.1"/>
    </source>
</evidence>
<sequence>MSLELRIVGPSLDLVRTLSAGATLLLGRDAECDVCLPDPERTVSRRHLALRCESGQLHFHVVSVVNGIEMSFGEAPPGARGVLAFGDALKVGDYVVTVASVGPAFSQAPLESAGDAADDSADPWSVFDQQADGSGATIPLSAAHAPDDDVFGEWGFESTAGPGAAGGGGLDASKLGEGNITSFFRGLGMDPVSVGTLTEGEIEAMGRLVRTMVAGVLELHSSATGVKQELRAEDRTRVASKDNNPLKTNWSTEVKLRYLFGGHASAIGFASPERSLRELLVELIAHNGASGAAARAALEATIKEFDPAALKAKLLGEGAKLFESTRAWEAYARHFEKESKDMAKWTQRMLDKYFADAYLRESLRIRRETPPRER</sequence>
<dbReference type="OrthoDB" id="273564at2"/>
<dbReference type="Gene3D" id="2.60.200.20">
    <property type="match status" value="1"/>
</dbReference>
<dbReference type="EMBL" id="WJBU01000001">
    <property type="protein sequence ID" value="MRD45888.1"/>
    <property type="molecule type" value="Genomic_DNA"/>
</dbReference>
<feature type="domain" description="FHA" evidence="1">
    <location>
        <begin position="24"/>
        <end position="75"/>
    </location>
</feature>
<dbReference type="SUPFAM" id="SSF49879">
    <property type="entry name" value="SMAD/FHA domain"/>
    <property type="match status" value="1"/>
</dbReference>
<dbReference type="RefSeq" id="WP_153583231.1">
    <property type="nucleotide sequence ID" value="NZ_WJBU01000001.1"/>
</dbReference>
<accession>A0A844AU52</accession>
<dbReference type="InterPro" id="IPR000253">
    <property type="entry name" value="FHA_dom"/>
</dbReference>
<keyword evidence="3" id="KW-1185">Reference proteome</keyword>
<organism evidence="2 3">
    <name type="scientific">Caenimonas koreensis DSM 17982</name>
    <dbReference type="NCBI Taxonomy" id="1121255"/>
    <lineage>
        <taxon>Bacteria</taxon>
        <taxon>Pseudomonadati</taxon>
        <taxon>Pseudomonadota</taxon>
        <taxon>Betaproteobacteria</taxon>
        <taxon>Burkholderiales</taxon>
        <taxon>Comamonadaceae</taxon>
        <taxon>Caenimonas</taxon>
    </lineage>
</organism>
<dbReference type="Proteomes" id="UP000487350">
    <property type="component" value="Unassembled WGS sequence"/>
</dbReference>
<protein>
    <submittedName>
        <fullName evidence="2">FHA domain-containing protein</fullName>
    </submittedName>
</protein>
<gene>
    <name evidence="2" type="ORF">GHT07_01245</name>
</gene>
<dbReference type="PROSITE" id="PS50006">
    <property type="entry name" value="FHA_DOMAIN"/>
    <property type="match status" value="1"/>
</dbReference>
<evidence type="ECO:0000313" key="3">
    <source>
        <dbReference type="Proteomes" id="UP000487350"/>
    </source>
</evidence>
<dbReference type="CDD" id="cd00060">
    <property type="entry name" value="FHA"/>
    <property type="match status" value="1"/>
</dbReference>
<dbReference type="InterPro" id="IPR046883">
    <property type="entry name" value="T6SS_FHA_C"/>
</dbReference>
<proteinExistence type="predicted"/>
<evidence type="ECO:0000259" key="1">
    <source>
        <dbReference type="PROSITE" id="PS50006"/>
    </source>
</evidence>
<reference evidence="2 3" key="1">
    <citation type="submission" date="2019-11" db="EMBL/GenBank/DDBJ databases">
        <title>Caenimonas koreensis gen. nov., sp. nov., isolated from activated sludge.</title>
        <authorList>
            <person name="Seung H.R."/>
        </authorList>
    </citation>
    <scope>NUCLEOTIDE SEQUENCE [LARGE SCALE GENOMIC DNA]</scope>
    <source>
        <strain evidence="2 3">EMB320</strain>
    </source>
</reference>
<dbReference type="InterPro" id="IPR008984">
    <property type="entry name" value="SMAD_FHA_dom_sf"/>
</dbReference>
<dbReference type="Pfam" id="PF20232">
    <property type="entry name" value="T6SS_FHA_C"/>
    <property type="match status" value="1"/>
</dbReference>